<dbReference type="InterPro" id="IPR027417">
    <property type="entry name" value="P-loop_NTPase"/>
</dbReference>
<evidence type="ECO:0000313" key="3">
    <source>
        <dbReference type="EMBL" id="KAK6933292.1"/>
    </source>
</evidence>
<dbReference type="Gene3D" id="3.40.50.300">
    <property type="entry name" value="P-loop containing nucleotide triphosphate hydrolases"/>
    <property type="match status" value="1"/>
</dbReference>
<dbReference type="AlphaFoldDB" id="A0AAN8VPG9"/>
<evidence type="ECO:0000313" key="4">
    <source>
        <dbReference type="Proteomes" id="UP001370490"/>
    </source>
</evidence>
<dbReference type="PANTHER" id="PTHR16184">
    <property type="entry name" value="ELONGATOR COMPLEX PROTEIN 6"/>
    <property type="match status" value="1"/>
</dbReference>
<comment type="caution">
    <text evidence="3">The sequence shown here is derived from an EMBL/GenBank/DDBJ whole genome shotgun (WGS) entry which is preliminary data.</text>
</comment>
<dbReference type="Proteomes" id="UP001370490">
    <property type="component" value="Unassembled WGS sequence"/>
</dbReference>
<keyword evidence="4" id="KW-1185">Reference proteome</keyword>
<evidence type="ECO:0000256" key="1">
    <source>
        <dbReference type="ARBA" id="ARBA00005043"/>
    </source>
</evidence>
<name>A0AAN8VPG9_9MAGN</name>
<gene>
    <name evidence="3" type="ORF">RJ641_036186</name>
</gene>
<dbReference type="GO" id="GO:0002098">
    <property type="term" value="P:tRNA wobble uridine modification"/>
    <property type="evidence" value="ECO:0007669"/>
    <property type="project" value="InterPro"/>
</dbReference>
<organism evidence="3 4">
    <name type="scientific">Dillenia turbinata</name>
    <dbReference type="NCBI Taxonomy" id="194707"/>
    <lineage>
        <taxon>Eukaryota</taxon>
        <taxon>Viridiplantae</taxon>
        <taxon>Streptophyta</taxon>
        <taxon>Embryophyta</taxon>
        <taxon>Tracheophyta</taxon>
        <taxon>Spermatophyta</taxon>
        <taxon>Magnoliopsida</taxon>
        <taxon>eudicotyledons</taxon>
        <taxon>Gunneridae</taxon>
        <taxon>Pentapetalae</taxon>
        <taxon>Dilleniales</taxon>
        <taxon>Dilleniaceae</taxon>
        <taxon>Dillenia</taxon>
    </lineage>
</organism>
<evidence type="ECO:0000256" key="2">
    <source>
        <dbReference type="ARBA" id="ARBA00008837"/>
    </source>
</evidence>
<reference evidence="3 4" key="1">
    <citation type="submission" date="2023-12" db="EMBL/GenBank/DDBJ databases">
        <title>A high-quality genome assembly for Dillenia turbinata (Dilleniales).</title>
        <authorList>
            <person name="Chanderbali A."/>
        </authorList>
    </citation>
    <scope>NUCLEOTIDE SEQUENCE [LARGE SCALE GENOMIC DNA]</scope>
    <source>
        <strain evidence="3">LSX21</strain>
        <tissue evidence="3">Leaf</tissue>
    </source>
</reference>
<dbReference type="InterPro" id="IPR018627">
    <property type="entry name" value="ELP6"/>
</dbReference>
<protein>
    <submittedName>
        <fullName evidence="3">Elongator complex protein 6</fullName>
    </submittedName>
</protein>
<dbReference type="Pfam" id="PF09807">
    <property type="entry name" value="ELP6"/>
    <property type="match status" value="1"/>
</dbReference>
<comment type="pathway">
    <text evidence="1">tRNA modification; 5-methoxycarbonylmethyl-2-thiouridine-tRNA biosynthesis.</text>
</comment>
<dbReference type="PANTHER" id="PTHR16184:SF6">
    <property type="entry name" value="ELONGATOR COMPLEX PROTEIN 6"/>
    <property type="match status" value="1"/>
</dbReference>
<proteinExistence type="inferred from homology"/>
<dbReference type="GO" id="GO:0033588">
    <property type="term" value="C:elongator holoenzyme complex"/>
    <property type="evidence" value="ECO:0007669"/>
    <property type="project" value="InterPro"/>
</dbReference>
<dbReference type="EMBL" id="JBAMMX010000009">
    <property type="protein sequence ID" value="KAK6933292.1"/>
    <property type="molecule type" value="Genomic_DNA"/>
</dbReference>
<accession>A0AAN8VPG9</accession>
<sequence length="170" mass="18995">MKISFRGHAFHAMPRLYNNDELSSHLRLLNMCDGTCPHGGEEKLCGLVSLYAKIQKTIEVSATEGNKNSVTIMIDDISLLKGCTLVILSHEEVYSSMEKPMLMLQMEYFANVLIKAEALATGLASDVHGQLTVVNMGRHEPKGSLKTKKSNFQFKFRENNVECLYPGSRI</sequence>
<comment type="similarity">
    <text evidence="2">Belongs to the ELP6 family.</text>
</comment>